<keyword evidence="2" id="KW-1185">Reference proteome</keyword>
<sequence>MRDKGRRTREWNQALGMRVIEGNNFTDTAKQYHTSLTPAIAIDEYKADTQTGVYV</sequence>
<evidence type="ECO:0000313" key="1">
    <source>
        <dbReference type="EMBL" id="MCM3712474.1"/>
    </source>
</evidence>
<dbReference type="RefSeq" id="WP_251221357.1">
    <property type="nucleotide sequence ID" value="NZ_JAMBOL010000001.1"/>
</dbReference>
<comment type="caution">
    <text evidence="1">The sequence shown here is derived from an EMBL/GenBank/DDBJ whole genome shotgun (WGS) entry which is preliminary data.</text>
</comment>
<gene>
    <name evidence="1" type="ORF">M3202_00130</name>
</gene>
<protein>
    <submittedName>
        <fullName evidence="1">Uncharacterized protein</fullName>
    </submittedName>
</protein>
<reference evidence="1" key="1">
    <citation type="submission" date="2022-05" db="EMBL/GenBank/DDBJ databases">
        <title>Comparative Genomics of Spacecraft Associated Microbes.</title>
        <authorList>
            <person name="Tran M.T."/>
            <person name="Wright A."/>
            <person name="Seuylemezian A."/>
            <person name="Eisen J."/>
            <person name="Coil D."/>
        </authorList>
    </citation>
    <scope>NUCLEOTIDE SEQUENCE</scope>
    <source>
        <strain evidence="1">214.1.1</strain>
    </source>
</reference>
<dbReference type="Proteomes" id="UP001139179">
    <property type="component" value="Unassembled WGS sequence"/>
</dbReference>
<organism evidence="1 2">
    <name type="scientific">Halalkalibacter oceani</name>
    <dbReference type="NCBI Taxonomy" id="1653776"/>
    <lineage>
        <taxon>Bacteria</taxon>
        <taxon>Bacillati</taxon>
        <taxon>Bacillota</taxon>
        <taxon>Bacilli</taxon>
        <taxon>Bacillales</taxon>
        <taxon>Bacillaceae</taxon>
        <taxon>Halalkalibacter</taxon>
    </lineage>
</organism>
<dbReference type="AlphaFoldDB" id="A0A9X2IL47"/>
<dbReference type="EMBL" id="JAMBOL010000001">
    <property type="protein sequence ID" value="MCM3712474.1"/>
    <property type="molecule type" value="Genomic_DNA"/>
</dbReference>
<name>A0A9X2IL47_9BACI</name>
<accession>A0A9X2IL47</accession>
<proteinExistence type="predicted"/>
<evidence type="ECO:0000313" key="2">
    <source>
        <dbReference type="Proteomes" id="UP001139179"/>
    </source>
</evidence>